<dbReference type="SUPFAM" id="SSF51126">
    <property type="entry name" value="Pectin lyase-like"/>
    <property type="match status" value="1"/>
</dbReference>
<sequence>MIRESMLSGTGRTITVGGPGAEVQGFSSAAVQAAVEELRRGGEGGTILLDEGEYRATGPIRLYGGMTLQGRGPNTVLKKSGGVKTRFVTDADYGELQAEVEDPSGFEPGTGLQLFDDKQKWGWDESTAVVTRVEGRMLYFDRHLERDYIADHGGTVTNACSVIEVRDARHVRILDLTVDGSGERNEPIGGCRAGGIYLYKAGDCRIENVAVRNFNGDGISWQITEHVEVRRCAVTDCAGSGLHPGAGTARTVVADCRLEGNGLAGLFICWRVRYGEFVRNRMNGNGSCGISIGHKDSYNLFADNEIRGNGECGVDFREEKPGNGANGNRWLRNAIADNGGEDGEGCGIVVRGAAADNVFIGNAIDGAADAKPAAATAAAGGATEARMTGEQAAAAPQGRQRTAVRLGEGAARFTFE</sequence>
<gene>
    <name evidence="2" type="ORF">I8J29_00795</name>
</gene>
<name>A0ABS3W333_9BACL</name>
<comment type="caution">
    <text evidence="2">The sequence shown here is derived from an EMBL/GenBank/DDBJ whole genome shotgun (WGS) entry which is preliminary data.</text>
</comment>
<dbReference type="SMART" id="SM00710">
    <property type="entry name" value="PbH1"/>
    <property type="match status" value="7"/>
</dbReference>
<dbReference type="InterPro" id="IPR039448">
    <property type="entry name" value="Beta_helix"/>
</dbReference>
<accession>A0ABS3W333</accession>
<dbReference type="EMBL" id="JAGGDJ010000001">
    <property type="protein sequence ID" value="MBO7742712.1"/>
    <property type="molecule type" value="Genomic_DNA"/>
</dbReference>
<dbReference type="InterPro" id="IPR011050">
    <property type="entry name" value="Pectin_lyase_fold/virulence"/>
</dbReference>
<dbReference type="Pfam" id="PF13229">
    <property type="entry name" value="Beta_helix"/>
    <property type="match status" value="1"/>
</dbReference>
<dbReference type="RefSeq" id="WP_208845686.1">
    <property type="nucleotide sequence ID" value="NZ_JAGGDJ010000001.1"/>
</dbReference>
<evidence type="ECO:0000259" key="1">
    <source>
        <dbReference type="Pfam" id="PF13229"/>
    </source>
</evidence>
<dbReference type="Gene3D" id="2.160.20.10">
    <property type="entry name" value="Single-stranded right-handed beta-helix, Pectin lyase-like"/>
    <property type="match status" value="1"/>
</dbReference>
<reference evidence="2 3" key="1">
    <citation type="submission" date="2021-03" db="EMBL/GenBank/DDBJ databases">
        <title>Paenibacillus artemisicola MWE-103 whole genome sequence.</title>
        <authorList>
            <person name="Ham Y.J."/>
        </authorList>
    </citation>
    <scope>NUCLEOTIDE SEQUENCE [LARGE SCALE GENOMIC DNA]</scope>
    <source>
        <strain evidence="2 3">MWE-103</strain>
    </source>
</reference>
<evidence type="ECO:0000313" key="3">
    <source>
        <dbReference type="Proteomes" id="UP000670947"/>
    </source>
</evidence>
<feature type="domain" description="Right handed beta helix" evidence="1">
    <location>
        <begin position="165"/>
        <end position="322"/>
    </location>
</feature>
<keyword evidence="3" id="KW-1185">Reference proteome</keyword>
<protein>
    <submittedName>
        <fullName evidence="2">Right-handed parallel beta-helix repeat-containing protein</fullName>
    </submittedName>
</protein>
<evidence type="ECO:0000313" key="2">
    <source>
        <dbReference type="EMBL" id="MBO7742712.1"/>
    </source>
</evidence>
<organism evidence="2 3">
    <name type="scientific">Paenibacillus artemisiicola</name>
    <dbReference type="NCBI Taxonomy" id="1172618"/>
    <lineage>
        <taxon>Bacteria</taxon>
        <taxon>Bacillati</taxon>
        <taxon>Bacillota</taxon>
        <taxon>Bacilli</taxon>
        <taxon>Bacillales</taxon>
        <taxon>Paenibacillaceae</taxon>
        <taxon>Paenibacillus</taxon>
    </lineage>
</organism>
<proteinExistence type="predicted"/>
<dbReference type="Proteomes" id="UP000670947">
    <property type="component" value="Unassembled WGS sequence"/>
</dbReference>
<dbReference type="InterPro" id="IPR006626">
    <property type="entry name" value="PbH1"/>
</dbReference>
<dbReference type="InterPro" id="IPR012334">
    <property type="entry name" value="Pectin_lyas_fold"/>
</dbReference>